<name>A0A1F4PP38_UNCK3</name>
<evidence type="ECO:0000313" key="2">
    <source>
        <dbReference type="Proteomes" id="UP000179010"/>
    </source>
</evidence>
<proteinExistence type="predicted"/>
<dbReference type="AlphaFoldDB" id="A0A1F4PP38"/>
<dbReference type="EMBL" id="METE01000004">
    <property type="protein sequence ID" value="OGB85389.1"/>
    <property type="molecule type" value="Genomic_DNA"/>
</dbReference>
<dbReference type="InterPro" id="IPR036583">
    <property type="entry name" value="23S_rRNA_IVS_sf"/>
</dbReference>
<evidence type="ECO:0000313" key="1">
    <source>
        <dbReference type="EMBL" id="OGB85389.1"/>
    </source>
</evidence>
<accession>A0A1F4PP38</accession>
<gene>
    <name evidence="1" type="ORF">A2994_02060</name>
</gene>
<sequence>MRAALTNKTNKSSILETARIQIEILKLLIRTAHEISIFTDKQYLRFEGELQTISKMLNGWIKYISIRTNNQ</sequence>
<protein>
    <recommendedName>
        <fullName evidence="3">Four helix bundle protein</fullName>
    </recommendedName>
</protein>
<dbReference type="InterPro" id="IPR055360">
    <property type="entry name" value="bAvd"/>
</dbReference>
<organism evidence="1 2">
    <name type="scientific">candidate division Kazan bacterium RIFCSPLOWO2_01_FULL_48_13</name>
    <dbReference type="NCBI Taxonomy" id="1798539"/>
    <lineage>
        <taxon>Bacteria</taxon>
        <taxon>Bacteria division Kazan-3B-28</taxon>
    </lineage>
</organism>
<reference evidence="1 2" key="1">
    <citation type="journal article" date="2016" name="Nat. Commun.">
        <title>Thousands of microbial genomes shed light on interconnected biogeochemical processes in an aquifer system.</title>
        <authorList>
            <person name="Anantharaman K."/>
            <person name="Brown C.T."/>
            <person name="Hug L.A."/>
            <person name="Sharon I."/>
            <person name="Castelle C.J."/>
            <person name="Probst A.J."/>
            <person name="Thomas B.C."/>
            <person name="Singh A."/>
            <person name="Wilkins M.J."/>
            <person name="Karaoz U."/>
            <person name="Brodie E.L."/>
            <person name="Williams K.H."/>
            <person name="Hubbard S.S."/>
            <person name="Banfield J.F."/>
        </authorList>
    </citation>
    <scope>NUCLEOTIDE SEQUENCE [LARGE SCALE GENOMIC DNA]</scope>
</reference>
<dbReference type="Proteomes" id="UP000179010">
    <property type="component" value="Unassembled WGS sequence"/>
</dbReference>
<comment type="caution">
    <text evidence="1">The sequence shown here is derived from an EMBL/GenBank/DDBJ whole genome shotgun (WGS) entry which is preliminary data.</text>
</comment>
<dbReference type="CDD" id="cd16376">
    <property type="entry name" value="Avd_like"/>
    <property type="match status" value="1"/>
</dbReference>
<evidence type="ECO:0008006" key="3">
    <source>
        <dbReference type="Google" id="ProtNLM"/>
    </source>
</evidence>
<dbReference type="Gene3D" id="1.20.1440.60">
    <property type="entry name" value="23S rRNA-intervening sequence"/>
    <property type="match status" value="1"/>
</dbReference>